<keyword evidence="6" id="KW-0539">Nucleus</keyword>
<dbReference type="OrthoDB" id="2329581at2759"/>
<comment type="subcellular location">
    <subcellularLocation>
        <location evidence="1">Nucleus</location>
    </subcellularLocation>
</comment>
<dbReference type="Gene3D" id="3.90.1460.10">
    <property type="entry name" value="GTF2I-like"/>
    <property type="match status" value="1"/>
</dbReference>
<evidence type="ECO:0000256" key="3">
    <source>
        <dbReference type="ARBA" id="ARBA00023015"/>
    </source>
</evidence>
<dbReference type="InterPro" id="IPR036910">
    <property type="entry name" value="HMG_box_dom_sf"/>
</dbReference>
<dbReference type="AlphaFoldDB" id="A0A397T492"/>
<dbReference type="Proteomes" id="UP000265703">
    <property type="component" value="Unassembled WGS sequence"/>
</dbReference>
<dbReference type="Gene3D" id="1.10.30.10">
    <property type="entry name" value="High mobility group box domain"/>
    <property type="match status" value="1"/>
</dbReference>
<dbReference type="Pfam" id="PF09011">
    <property type="entry name" value="HMG_box_2"/>
    <property type="match status" value="1"/>
</dbReference>
<evidence type="ECO:0000256" key="1">
    <source>
        <dbReference type="ARBA" id="ARBA00004123"/>
    </source>
</evidence>
<dbReference type="GO" id="GO:0003677">
    <property type="term" value="F:DNA binding"/>
    <property type="evidence" value="ECO:0007669"/>
    <property type="project" value="UniProtKB-KW"/>
</dbReference>
<keyword evidence="5" id="KW-0804">Transcription</keyword>
<organism evidence="8 9">
    <name type="scientific">Glomus cerebriforme</name>
    <dbReference type="NCBI Taxonomy" id="658196"/>
    <lineage>
        <taxon>Eukaryota</taxon>
        <taxon>Fungi</taxon>
        <taxon>Fungi incertae sedis</taxon>
        <taxon>Mucoromycota</taxon>
        <taxon>Glomeromycotina</taxon>
        <taxon>Glomeromycetes</taxon>
        <taxon>Glomerales</taxon>
        <taxon>Glomeraceae</taxon>
        <taxon>Glomus</taxon>
    </lineage>
</organism>
<evidence type="ECO:0000313" key="9">
    <source>
        <dbReference type="Proteomes" id="UP000265703"/>
    </source>
</evidence>
<evidence type="ECO:0000256" key="4">
    <source>
        <dbReference type="ARBA" id="ARBA00023125"/>
    </source>
</evidence>
<dbReference type="SUPFAM" id="SSF47095">
    <property type="entry name" value="HMG-box"/>
    <property type="match status" value="1"/>
</dbReference>
<sequence>MDKRKQKHRTVRNSKTEIDLPNEFDHQESIINHEETMLIDSDSQNQKDQWTEMEQSIQAALMNNNNNCNNDNSVEITQDINTVSVQDLSVGEIDNDIISVNTIDVDYEENSEIGERNDKKASNRLTQLTEEAIHKLDEEFYRHDMAIKQIAQDLNIDVSWIQKYVKNHHETVTIDHKNKKSGYNVFQDTEWWPNHKEEFSSFGVESNKACAIAWRSLSESDKQKYEEKAALENEKMKEIQFNYIEDPRKRHVQAQSDINNIKTTVRCMEKKCGLEVAILIVPNRSNDSFSSTFVGTSSGEAFFRASPEMYPLLDKFEIYTKNRYLEQTGQIVTPPTKRIKRELSATSNSTSKYNEISHNPIAVSSTHRNINSADVKARVRAILRARYNNALGTEGLIIPYKKWKDHQGEIEVIGWPKDVPFDDFGVLKVAQKKQILDCLHNISFRKKDDKIVL</sequence>
<keyword evidence="9" id="KW-1185">Reference proteome</keyword>
<name>A0A397T492_9GLOM</name>
<dbReference type="SUPFAM" id="SSF117773">
    <property type="entry name" value="GTF2I-like repeat"/>
    <property type="match status" value="1"/>
</dbReference>
<dbReference type="CDD" id="cd00084">
    <property type="entry name" value="HMG-box_SF"/>
    <property type="match status" value="1"/>
</dbReference>
<dbReference type="InterPro" id="IPR036647">
    <property type="entry name" value="GTF2I-like_rpt_sf"/>
</dbReference>
<dbReference type="EMBL" id="QKYT01000109">
    <property type="protein sequence ID" value="RIA93180.1"/>
    <property type="molecule type" value="Genomic_DNA"/>
</dbReference>
<evidence type="ECO:0000313" key="8">
    <source>
        <dbReference type="EMBL" id="RIA93180.1"/>
    </source>
</evidence>
<accession>A0A397T492</accession>
<keyword evidence="2" id="KW-0677">Repeat</keyword>
<reference evidence="8 9" key="1">
    <citation type="submission" date="2018-06" db="EMBL/GenBank/DDBJ databases">
        <title>Comparative genomics reveals the genomic features of Rhizophagus irregularis, R. cerebriforme, R. diaphanum and Gigaspora rosea, and their symbiotic lifestyle signature.</title>
        <authorList>
            <person name="Morin E."/>
            <person name="San Clemente H."/>
            <person name="Chen E.C.H."/>
            <person name="De La Providencia I."/>
            <person name="Hainaut M."/>
            <person name="Kuo A."/>
            <person name="Kohler A."/>
            <person name="Murat C."/>
            <person name="Tang N."/>
            <person name="Roy S."/>
            <person name="Loubradou J."/>
            <person name="Henrissat B."/>
            <person name="Grigoriev I.V."/>
            <person name="Corradi N."/>
            <person name="Roux C."/>
            <person name="Martin F.M."/>
        </authorList>
    </citation>
    <scope>NUCLEOTIDE SEQUENCE [LARGE SCALE GENOMIC DNA]</scope>
    <source>
        <strain evidence="8 9">DAOM 227022</strain>
    </source>
</reference>
<evidence type="ECO:0000259" key="7">
    <source>
        <dbReference type="Pfam" id="PF09011"/>
    </source>
</evidence>
<keyword evidence="3" id="KW-0805">Transcription regulation</keyword>
<evidence type="ECO:0000256" key="2">
    <source>
        <dbReference type="ARBA" id="ARBA00022737"/>
    </source>
</evidence>
<evidence type="ECO:0000256" key="6">
    <source>
        <dbReference type="ARBA" id="ARBA00023242"/>
    </source>
</evidence>
<feature type="domain" description="HMG box" evidence="7">
    <location>
        <begin position="177"/>
        <end position="235"/>
    </location>
</feature>
<gene>
    <name evidence="8" type="ORF">C1645_874238</name>
</gene>
<dbReference type="InterPro" id="IPR009071">
    <property type="entry name" value="HMG_box_dom"/>
</dbReference>
<evidence type="ECO:0000256" key="5">
    <source>
        <dbReference type="ARBA" id="ARBA00023163"/>
    </source>
</evidence>
<proteinExistence type="predicted"/>
<dbReference type="PROSITE" id="PS51139">
    <property type="entry name" value="GTF2I"/>
    <property type="match status" value="1"/>
</dbReference>
<protein>
    <recommendedName>
        <fullName evidence="7">HMG box domain-containing protein</fullName>
    </recommendedName>
</protein>
<keyword evidence="4" id="KW-0238">DNA-binding</keyword>
<comment type="caution">
    <text evidence="8">The sequence shown here is derived from an EMBL/GenBank/DDBJ whole genome shotgun (WGS) entry which is preliminary data.</text>
</comment>
<dbReference type="InterPro" id="IPR004212">
    <property type="entry name" value="GTF2I"/>
</dbReference>
<dbReference type="GO" id="GO:0005634">
    <property type="term" value="C:nucleus"/>
    <property type="evidence" value="ECO:0007669"/>
    <property type="project" value="UniProtKB-SubCell"/>
</dbReference>